<keyword evidence="4 6" id="KW-0472">Membrane</keyword>
<reference evidence="9" key="1">
    <citation type="submission" date="2019-04" db="EMBL/GenBank/DDBJ databases">
        <title>Friends and foes A comparative genomics studyof 23 Aspergillus species from section Flavi.</title>
        <authorList>
            <consortium name="DOE Joint Genome Institute"/>
            <person name="Kjaerbolling I."/>
            <person name="Vesth T."/>
            <person name="Frisvad J.C."/>
            <person name="Nybo J.L."/>
            <person name="Theobald S."/>
            <person name="Kildgaard S."/>
            <person name="Isbrandt T."/>
            <person name="Kuo A."/>
            <person name="Sato A."/>
            <person name="Lyhne E.K."/>
            <person name="Kogle M.E."/>
            <person name="Wiebenga A."/>
            <person name="Kun R.S."/>
            <person name="Lubbers R.J."/>
            <person name="Makela M.R."/>
            <person name="Barry K."/>
            <person name="Chovatia M."/>
            <person name="Clum A."/>
            <person name="Daum C."/>
            <person name="Haridas S."/>
            <person name="He G."/>
            <person name="LaButti K."/>
            <person name="Lipzen A."/>
            <person name="Mondo S."/>
            <person name="Riley R."/>
            <person name="Salamov A."/>
            <person name="Simmons B.A."/>
            <person name="Magnuson J.K."/>
            <person name="Henrissat B."/>
            <person name="Mortensen U.H."/>
            <person name="Larsen T.O."/>
            <person name="Devries R.P."/>
            <person name="Grigoriev I.V."/>
            <person name="Machida M."/>
            <person name="Baker S.E."/>
            <person name="Andersen M.R."/>
        </authorList>
    </citation>
    <scope>NUCLEOTIDE SEQUENCE [LARGE SCALE GENOMIC DNA]</scope>
    <source>
        <strain evidence="9">CBS 553.77</strain>
    </source>
</reference>
<dbReference type="EMBL" id="ML739201">
    <property type="protein sequence ID" value="KAE8350835.1"/>
    <property type="molecule type" value="Genomic_DNA"/>
</dbReference>
<name>A0A5N6YZI1_9EURO</name>
<keyword evidence="3 6" id="KW-1133">Transmembrane helix</keyword>
<dbReference type="GO" id="GO:0005886">
    <property type="term" value="C:plasma membrane"/>
    <property type="evidence" value="ECO:0007669"/>
    <property type="project" value="TreeGrafter"/>
</dbReference>
<dbReference type="OrthoDB" id="2351791at2759"/>
<feature type="transmembrane region" description="Helical" evidence="6">
    <location>
        <begin position="467"/>
        <end position="490"/>
    </location>
</feature>
<feature type="transmembrane region" description="Helical" evidence="6">
    <location>
        <begin position="422"/>
        <end position="446"/>
    </location>
</feature>
<feature type="transmembrane region" description="Helical" evidence="6">
    <location>
        <begin position="253"/>
        <end position="275"/>
    </location>
</feature>
<evidence type="ECO:0000313" key="9">
    <source>
        <dbReference type="Proteomes" id="UP000327118"/>
    </source>
</evidence>
<evidence type="ECO:0000256" key="2">
    <source>
        <dbReference type="ARBA" id="ARBA00022692"/>
    </source>
</evidence>
<dbReference type="Proteomes" id="UP000327118">
    <property type="component" value="Unassembled WGS sequence"/>
</dbReference>
<dbReference type="PANTHER" id="PTHR23501:SF149">
    <property type="entry name" value="MULTIDRUG TRANSPORTER, PUTATIVE (AFU_ORTHOLOGUE AFUA_5G10430)-RELATED"/>
    <property type="match status" value="1"/>
</dbReference>
<evidence type="ECO:0000313" key="8">
    <source>
        <dbReference type="EMBL" id="KAE8350835.1"/>
    </source>
</evidence>
<dbReference type="InterPro" id="IPR011701">
    <property type="entry name" value="MFS"/>
</dbReference>
<dbReference type="AlphaFoldDB" id="A0A5N6YZI1"/>
<keyword evidence="2 6" id="KW-0812">Transmembrane</keyword>
<evidence type="ECO:0000256" key="3">
    <source>
        <dbReference type="ARBA" id="ARBA00022989"/>
    </source>
</evidence>
<dbReference type="PANTHER" id="PTHR23501">
    <property type="entry name" value="MAJOR FACILITATOR SUPERFAMILY"/>
    <property type="match status" value="1"/>
</dbReference>
<organism evidence="8 9">
    <name type="scientific">Aspergillus coremiiformis</name>
    <dbReference type="NCBI Taxonomy" id="138285"/>
    <lineage>
        <taxon>Eukaryota</taxon>
        <taxon>Fungi</taxon>
        <taxon>Dikarya</taxon>
        <taxon>Ascomycota</taxon>
        <taxon>Pezizomycotina</taxon>
        <taxon>Eurotiomycetes</taxon>
        <taxon>Eurotiomycetidae</taxon>
        <taxon>Eurotiales</taxon>
        <taxon>Aspergillaceae</taxon>
        <taxon>Aspergillus</taxon>
        <taxon>Aspergillus subgen. Circumdati</taxon>
    </lineage>
</organism>
<feature type="region of interest" description="Disordered" evidence="5">
    <location>
        <begin position="1"/>
        <end position="25"/>
    </location>
</feature>
<feature type="domain" description="Major facilitator superfamily (MFS) profile" evidence="7">
    <location>
        <begin position="65"/>
        <end position="552"/>
    </location>
</feature>
<dbReference type="GO" id="GO:0022857">
    <property type="term" value="F:transmembrane transporter activity"/>
    <property type="evidence" value="ECO:0007669"/>
    <property type="project" value="InterPro"/>
</dbReference>
<evidence type="ECO:0000256" key="6">
    <source>
        <dbReference type="SAM" id="Phobius"/>
    </source>
</evidence>
<accession>A0A5N6YZI1</accession>
<dbReference type="InterPro" id="IPR036259">
    <property type="entry name" value="MFS_trans_sf"/>
</dbReference>
<dbReference type="Gene3D" id="1.20.1250.20">
    <property type="entry name" value="MFS general substrate transporter like domains"/>
    <property type="match status" value="1"/>
</dbReference>
<dbReference type="SUPFAM" id="SSF103473">
    <property type="entry name" value="MFS general substrate transporter"/>
    <property type="match status" value="1"/>
</dbReference>
<feature type="transmembrane region" description="Helical" evidence="6">
    <location>
        <begin position="192"/>
        <end position="211"/>
    </location>
</feature>
<dbReference type="Pfam" id="PF07690">
    <property type="entry name" value="MFS_1"/>
    <property type="match status" value="1"/>
</dbReference>
<evidence type="ECO:0000259" key="7">
    <source>
        <dbReference type="PROSITE" id="PS50850"/>
    </source>
</evidence>
<sequence length="553" mass="59232">MGVKSTQAYQTDNESTPSNTVDPETSQQCLITTYATDFAEGTQYTYREDVARGPPWTPGVGEWLITTCTSILVMMDAFNTTVVIPLMPAFAKAFQQPLDSTLWVSTAYLVGNASGQTLFAMLAELLGPGPILLSSAVLATTGTGICGGSMSLPGLVAGRFIQGIGGGGVMGVSLLIVSDLIPKSHRVQFSTYVFRAQVFGMVIGAVAGGVYHDYTTYIWAFYSSFVFCAMGLLVIPFALDLRGHGHGKKGGRTMDWIGALLTLLGMGSLLAGISWGGTQYAWNSWQILAPISVGGVFMLVLVLYETLWAMQPMFSSKVFRDIPSAMLHIGGFLHGFIVSAQLHCLPLYLIFVRSLDAPFTGLSMVALTGLAVPALMVCSSGQFFFRRPQLPPWVARLGWVCTIAATGCSILLNSSIPTLGWVFIFMTAGLGYALLILGYNISIQVHALQLYPGREDGERAKVSTSSVLMYSILRTWGMCIAIPISGTIIFSPLSARDMPDLFIGYIARHPAASLPPDERDAYADALQVLWKGYTGIAAVGGISSLFLRSASGA</sequence>
<protein>
    <submittedName>
        <fullName evidence="8">Major facilitator superfamily domain-containing protein</fullName>
    </submittedName>
</protein>
<feature type="transmembrane region" description="Helical" evidence="6">
    <location>
        <begin position="287"/>
        <end position="304"/>
    </location>
</feature>
<feature type="transmembrane region" description="Helical" evidence="6">
    <location>
        <begin position="325"/>
        <end position="351"/>
    </location>
</feature>
<evidence type="ECO:0000256" key="5">
    <source>
        <dbReference type="SAM" id="MobiDB-lite"/>
    </source>
</evidence>
<comment type="subcellular location">
    <subcellularLocation>
        <location evidence="1">Membrane</location>
        <topology evidence="1">Multi-pass membrane protein</topology>
    </subcellularLocation>
</comment>
<proteinExistence type="predicted"/>
<evidence type="ECO:0000256" key="1">
    <source>
        <dbReference type="ARBA" id="ARBA00004141"/>
    </source>
</evidence>
<dbReference type="PROSITE" id="PS50850">
    <property type="entry name" value="MFS"/>
    <property type="match status" value="1"/>
</dbReference>
<gene>
    <name evidence="8" type="ORF">BDV28DRAFT_159269</name>
</gene>
<keyword evidence="9" id="KW-1185">Reference proteome</keyword>
<dbReference type="InterPro" id="IPR020846">
    <property type="entry name" value="MFS_dom"/>
</dbReference>
<feature type="transmembrane region" description="Helical" evidence="6">
    <location>
        <begin position="363"/>
        <end position="385"/>
    </location>
</feature>
<feature type="transmembrane region" description="Helical" evidence="6">
    <location>
        <begin position="217"/>
        <end position="241"/>
    </location>
</feature>
<evidence type="ECO:0000256" key="4">
    <source>
        <dbReference type="ARBA" id="ARBA00023136"/>
    </source>
</evidence>
<feature type="transmembrane region" description="Helical" evidence="6">
    <location>
        <begin position="397"/>
        <end position="416"/>
    </location>
</feature>
<feature type="transmembrane region" description="Helical" evidence="6">
    <location>
        <begin position="160"/>
        <end position="180"/>
    </location>
</feature>